<feature type="transmembrane region" description="Helical" evidence="6">
    <location>
        <begin position="249"/>
        <end position="268"/>
    </location>
</feature>
<accession>A0A2L2BRZ5</accession>
<keyword evidence="8" id="KW-1185">Reference proteome</keyword>
<feature type="transmembrane region" description="Helical" evidence="6">
    <location>
        <begin position="220"/>
        <end position="237"/>
    </location>
</feature>
<dbReference type="EMBL" id="CP026923">
    <property type="protein sequence ID" value="AVG24445.1"/>
    <property type="molecule type" value="Genomic_DNA"/>
</dbReference>
<evidence type="ECO:0000256" key="2">
    <source>
        <dbReference type="ARBA" id="ARBA00022475"/>
    </source>
</evidence>
<feature type="transmembrane region" description="Helical" evidence="6">
    <location>
        <begin position="275"/>
        <end position="297"/>
    </location>
</feature>
<dbReference type="OrthoDB" id="5193167at2"/>
<dbReference type="Pfam" id="PF02653">
    <property type="entry name" value="BPD_transp_2"/>
    <property type="match status" value="1"/>
</dbReference>
<dbReference type="PANTHER" id="PTHR32196:SF63">
    <property type="entry name" value="INNER MEMBRANE ABC TRANSPORTER PERMEASE PROTEIN YJFF"/>
    <property type="match status" value="1"/>
</dbReference>
<dbReference type="PANTHER" id="PTHR32196">
    <property type="entry name" value="ABC TRANSPORTER PERMEASE PROTEIN YPHD-RELATED-RELATED"/>
    <property type="match status" value="1"/>
</dbReference>
<sequence length="341" mass="35032">MSQTMQLGKAAETGFLGNLRSTLARRTEGRGVALLIVILVFVALFEPLVFTAYPVSLGRIALIGIVALGLTAVILMGELDLSVASTLALSGVIMASIPDLTLGIIAGLLTGLVVGAINAFFVAVIGINSFIATLGSLFALRGLAFVLSDEAPVSLVDKDAGIAFGLPLVGPITPRIIIFVLVFIAIQMFVSRVKAGREFFAVGGNRQAAYDAGIPVKRRIFTGFIISGFVSSLAGVINTLERTTADPTAGSTVLLASFAAAIIGGNYLKGGRGSIVGTLIGAASLGVLQVALTLSGIQVPVQQIFIGAILLIAVTTDPASLRAVAGSLRQVTRSRVKPSSV</sequence>
<feature type="transmembrane region" description="Helical" evidence="6">
    <location>
        <begin position="31"/>
        <end position="50"/>
    </location>
</feature>
<dbReference type="RefSeq" id="WP_104913920.1">
    <property type="nucleotide sequence ID" value="NZ_CP026923.1"/>
</dbReference>
<dbReference type="InterPro" id="IPR001851">
    <property type="entry name" value="ABC_transp_permease"/>
</dbReference>
<evidence type="ECO:0000256" key="5">
    <source>
        <dbReference type="ARBA" id="ARBA00023136"/>
    </source>
</evidence>
<protein>
    <submittedName>
        <fullName evidence="7">CUT2 ABC transporter permease</fullName>
    </submittedName>
</protein>
<comment type="subcellular location">
    <subcellularLocation>
        <location evidence="1">Cell membrane</location>
        <topology evidence="1">Multi-pass membrane protein</topology>
    </subcellularLocation>
</comment>
<evidence type="ECO:0000256" key="3">
    <source>
        <dbReference type="ARBA" id="ARBA00022692"/>
    </source>
</evidence>
<feature type="transmembrane region" description="Helical" evidence="6">
    <location>
        <begin position="168"/>
        <end position="190"/>
    </location>
</feature>
<reference evidence="7 8" key="1">
    <citation type="submission" date="2018-02" db="EMBL/GenBank/DDBJ databases">
        <title>Complete genome of the streamlined marine actinobacterium Pontimonas salivibrio CL-TW6 adapted to coastal planktonic lifestype.</title>
        <authorList>
            <person name="Cho B.C."/>
            <person name="Hardies S.C."/>
            <person name="Jang G.I."/>
            <person name="Hwang C.Y."/>
        </authorList>
    </citation>
    <scope>NUCLEOTIDE SEQUENCE [LARGE SCALE GENOMIC DNA]</scope>
    <source>
        <strain evidence="7 8">CL-TW6</strain>
    </source>
</reference>
<dbReference type="GO" id="GO:0022857">
    <property type="term" value="F:transmembrane transporter activity"/>
    <property type="evidence" value="ECO:0007669"/>
    <property type="project" value="InterPro"/>
</dbReference>
<keyword evidence="3 6" id="KW-0812">Transmembrane</keyword>
<dbReference type="CDD" id="cd06579">
    <property type="entry name" value="TM_PBP1_transp_AraH_like"/>
    <property type="match status" value="1"/>
</dbReference>
<feature type="transmembrane region" description="Helical" evidence="6">
    <location>
        <begin position="130"/>
        <end position="148"/>
    </location>
</feature>
<dbReference type="GO" id="GO:0005886">
    <property type="term" value="C:plasma membrane"/>
    <property type="evidence" value="ECO:0007669"/>
    <property type="project" value="UniProtKB-SubCell"/>
</dbReference>
<feature type="transmembrane region" description="Helical" evidence="6">
    <location>
        <begin position="56"/>
        <end position="74"/>
    </location>
</feature>
<gene>
    <name evidence="7" type="ORF">C3B54_111506</name>
</gene>
<dbReference type="KEGG" id="psai:C3B54_111506"/>
<evidence type="ECO:0000313" key="8">
    <source>
        <dbReference type="Proteomes" id="UP000243077"/>
    </source>
</evidence>
<name>A0A2L2BRZ5_9MICO</name>
<evidence type="ECO:0000256" key="6">
    <source>
        <dbReference type="SAM" id="Phobius"/>
    </source>
</evidence>
<evidence type="ECO:0000256" key="4">
    <source>
        <dbReference type="ARBA" id="ARBA00022989"/>
    </source>
</evidence>
<feature type="transmembrane region" description="Helical" evidence="6">
    <location>
        <begin position="303"/>
        <end position="325"/>
    </location>
</feature>
<keyword evidence="5 6" id="KW-0472">Membrane</keyword>
<dbReference type="AlphaFoldDB" id="A0A2L2BRZ5"/>
<keyword evidence="4 6" id="KW-1133">Transmembrane helix</keyword>
<evidence type="ECO:0000313" key="7">
    <source>
        <dbReference type="EMBL" id="AVG24445.1"/>
    </source>
</evidence>
<keyword evidence="2" id="KW-1003">Cell membrane</keyword>
<proteinExistence type="predicted"/>
<evidence type="ECO:0000256" key="1">
    <source>
        <dbReference type="ARBA" id="ARBA00004651"/>
    </source>
</evidence>
<dbReference type="Proteomes" id="UP000243077">
    <property type="component" value="Chromosome"/>
</dbReference>
<organism evidence="7 8">
    <name type="scientific">Pontimonas salivibrio</name>
    <dbReference type="NCBI Taxonomy" id="1159327"/>
    <lineage>
        <taxon>Bacteria</taxon>
        <taxon>Bacillati</taxon>
        <taxon>Actinomycetota</taxon>
        <taxon>Actinomycetes</taxon>
        <taxon>Micrococcales</taxon>
        <taxon>Microbacteriaceae</taxon>
        <taxon>Pontimonas</taxon>
    </lineage>
</organism>